<reference evidence="2" key="1">
    <citation type="journal article" date="2023" name="Nat. Plants">
        <title>Single-cell RNA sequencing provides a high-resolution roadmap for understanding the multicellular compartmentation of specialized metabolism.</title>
        <authorList>
            <person name="Sun S."/>
            <person name="Shen X."/>
            <person name="Li Y."/>
            <person name="Li Y."/>
            <person name="Wang S."/>
            <person name="Li R."/>
            <person name="Zhang H."/>
            <person name="Shen G."/>
            <person name="Guo B."/>
            <person name="Wei J."/>
            <person name="Xu J."/>
            <person name="St-Pierre B."/>
            <person name="Chen S."/>
            <person name="Sun C."/>
        </authorList>
    </citation>
    <scope>NUCLEOTIDE SEQUENCE [LARGE SCALE GENOMIC DNA]</scope>
</reference>
<accession>A0ACC0A754</accession>
<gene>
    <name evidence="1" type="ORF">M9H77_25442</name>
</gene>
<dbReference type="Proteomes" id="UP001060085">
    <property type="component" value="Linkage Group LG06"/>
</dbReference>
<keyword evidence="2" id="KW-1185">Reference proteome</keyword>
<name>A0ACC0A754_CATRO</name>
<evidence type="ECO:0000313" key="1">
    <source>
        <dbReference type="EMBL" id="KAI5656649.1"/>
    </source>
</evidence>
<proteinExistence type="predicted"/>
<sequence>MHYLWTILPHHAKEGIHILIEFEHIQKHSILITQDINTTNMTEHITAVTQIVSDEPSMLYTTVNDDNDEVDQSDGDDTVSSKSESNDDNDPEEGELQTPVNPVNPVTENRMPQWESSQWFSSARYRLGFSIDDLVESCTIRLLDWNDSTTDIQLGMRFLDKVQAISAVRKWSISVGGKYRVMKSKNDTWTTRFTENGKHIYCLVFMFLQCVEKMGQEQILMCRRYIRDKCTKELTKRIFIRS</sequence>
<evidence type="ECO:0000313" key="2">
    <source>
        <dbReference type="Proteomes" id="UP001060085"/>
    </source>
</evidence>
<protein>
    <submittedName>
        <fullName evidence="1">Uncharacterized protein</fullName>
    </submittedName>
</protein>
<comment type="caution">
    <text evidence="1">The sequence shown here is derived from an EMBL/GenBank/DDBJ whole genome shotgun (WGS) entry which is preliminary data.</text>
</comment>
<organism evidence="1 2">
    <name type="scientific">Catharanthus roseus</name>
    <name type="common">Madagascar periwinkle</name>
    <name type="synonym">Vinca rosea</name>
    <dbReference type="NCBI Taxonomy" id="4058"/>
    <lineage>
        <taxon>Eukaryota</taxon>
        <taxon>Viridiplantae</taxon>
        <taxon>Streptophyta</taxon>
        <taxon>Embryophyta</taxon>
        <taxon>Tracheophyta</taxon>
        <taxon>Spermatophyta</taxon>
        <taxon>Magnoliopsida</taxon>
        <taxon>eudicotyledons</taxon>
        <taxon>Gunneridae</taxon>
        <taxon>Pentapetalae</taxon>
        <taxon>asterids</taxon>
        <taxon>lamiids</taxon>
        <taxon>Gentianales</taxon>
        <taxon>Apocynaceae</taxon>
        <taxon>Rauvolfioideae</taxon>
        <taxon>Vinceae</taxon>
        <taxon>Catharanthinae</taxon>
        <taxon>Catharanthus</taxon>
    </lineage>
</organism>
<dbReference type="EMBL" id="CM044706">
    <property type="protein sequence ID" value="KAI5656649.1"/>
    <property type="molecule type" value="Genomic_DNA"/>
</dbReference>